<gene>
    <name evidence="9" type="ordered locus">Mboo_1984</name>
</gene>
<dbReference type="OrthoDB" id="5817at2157"/>
<organism evidence="9 10">
    <name type="scientific">Methanoregula boonei (strain DSM 21154 / JCM 14090 / 6A8)</name>
    <dbReference type="NCBI Taxonomy" id="456442"/>
    <lineage>
        <taxon>Archaea</taxon>
        <taxon>Methanobacteriati</taxon>
        <taxon>Methanobacteriota</taxon>
        <taxon>Stenosarchaea group</taxon>
        <taxon>Methanomicrobia</taxon>
        <taxon>Methanomicrobiales</taxon>
        <taxon>Methanoregulaceae</taxon>
        <taxon>Methanoregula</taxon>
    </lineage>
</organism>
<dbReference type="GO" id="GO:0031071">
    <property type="term" value="F:cysteine desulfurase activity"/>
    <property type="evidence" value="ECO:0007669"/>
    <property type="project" value="UniProtKB-EC"/>
</dbReference>
<keyword evidence="5" id="KW-0663">Pyridoxal phosphate</keyword>
<keyword evidence="9" id="KW-0032">Aminotransferase</keyword>
<reference evidence="10" key="1">
    <citation type="journal article" date="2015" name="Microbiology">
        <title>Genome of Methanoregula boonei 6A8 reveals adaptations to oligotrophic peatland environments.</title>
        <authorList>
            <person name="Braeuer S."/>
            <person name="Cadillo-Quiroz H."/>
            <person name="Kyrpides N."/>
            <person name="Woyke T."/>
            <person name="Goodwin L."/>
            <person name="Detter C."/>
            <person name="Podell S."/>
            <person name="Yavitt J.B."/>
            <person name="Zinder S.H."/>
        </authorList>
    </citation>
    <scope>NUCLEOTIDE SEQUENCE [LARGE SCALE GENOMIC DNA]</scope>
    <source>
        <strain evidence="10">DSM 21154 / JCM 14090 / 6A8</strain>
    </source>
</reference>
<dbReference type="AlphaFoldDB" id="A7I9T7"/>
<dbReference type="HOGENOM" id="CLU_003433_2_5_2"/>
<dbReference type="Pfam" id="PF00266">
    <property type="entry name" value="Aminotran_5"/>
    <property type="match status" value="1"/>
</dbReference>
<dbReference type="InterPro" id="IPR015421">
    <property type="entry name" value="PyrdxlP-dep_Trfase_major"/>
</dbReference>
<dbReference type="GO" id="GO:0008483">
    <property type="term" value="F:transaminase activity"/>
    <property type="evidence" value="ECO:0007669"/>
    <property type="project" value="UniProtKB-KW"/>
</dbReference>
<dbReference type="GO" id="GO:0006534">
    <property type="term" value="P:cysteine metabolic process"/>
    <property type="evidence" value="ECO:0007669"/>
    <property type="project" value="InterPro"/>
</dbReference>
<dbReference type="PANTHER" id="PTHR43586:SF8">
    <property type="entry name" value="CYSTEINE DESULFURASE 1, CHLOROPLASTIC"/>
    <property type="match status" value="1"/>
</dbReference>
<keyword evidence="4 9" id="KW-0808">Transferase</keyword>
<evidence type="ECO:0000256" key="1">
    <source>
        <dbReference type="ARBA" id="ARBA00001933"/>
    </source>
</evidence>
<evidence type="ECO:0000256" key="6">
    <source>
        <dbReference type="ARBA" id="ARBA00050776"/>
    </source>
</evidence>
<evidence type="ECO:0000256" key="3">
    <source>
        <dbReference type="ARBA" id="ARBA00012239"/>
    </source>
</evidence>
<dbReference type="PANTHER" id="PTHR43586">
    <property type="entry name" value="CYSTEINE DESULFURASE"/>
    <property type="match status" value="1"/>
</dbReference>
<dbReference type="PIRSF" id="PIRSF005572">
    <property type="entry name" value="NifS"/>
    <property type="match status" value="1"/>
</dbReference>
<comment type="cofactor">
    <cofactor evidence="1 7">
        <name>pyridoxal 5'-phosphate</name>
        <dbReference type="ChEBI" id="CHEBI:597326"/>
    </cofactor>
</comment>
<dbReference type="GO" id="GO:0030170">
    <property type="term" value="F:pyridoxal phosphate binding"/>
    <property type="evidence" value="ECO:0007669"/>
    <property type="project" value="InterPro"/>
</dbReference>
<sequence length="394" mass="42720">MIPDTIRKDFPLLSSVCYLDSAATSLSPEPVLNAMLEYEHTCRANAGRGVHRLAQQATQKYKEAHERVKKFIHAEEGEVVFTRNSTEAINTVASGLSWHEGEGIISTLLEHHSNLLPWMRLRDHQGLDLRFLTPAQDGALDPAALEAIITKKTRLVAITETSNVLGNVVPVSEFAKICHDYGALLLVDGSQSVPHIPVDIGKSGCDFFCFSGHKMLGPTGTGVLFMKEPCLEPLVVGGGSVERVTAAGYTLTGGYERYESGTPNIAGAIGLGRAIEYLNSLGMENIQRHEQAITRRIIEGLTGIGNLHIFGPGPSGNRIGVVSFTLDGFNPHDVAILLDSEADIMVRSGHHCCMPLMDCLHLSEGTIRASLHCYNTMEDADRLVETVGKIAGER</sequence>
<dbReference type="Proteomes" id="UP000002408">
    <property type="component" value="Chromosome"/>
</dbReference>
<dbReference type="CDD" id="cd06453">
    <property type="entry name" value="SufS_like"/>
    <property type="match status" value="1"/>
</dbReference>
<dbReference type="PROSITE" id="PS00595">
    <property type="entry name" value="AA_TRANSFER_CLASS_5"/>
    <property type="match status" value="1"/>
</dbReference>
<evidence type="ECO:0000256" key="7">
    <source>
        <dbReference type="RuleBase" id="RU004504"/>
    </source>
</evidence>
<dbReference type="InterPro" id="IPR015422">
    <property type="entry name" value="PyrdxlP-dep_Trfase_small"/>
</dbReference>
<feature type="domain" description="Aminotransferase class V" evidence="8">
    <location>
        <begin position="18"/>
        <end position="383"/>
    </location>
</feature>
<dbReference type="InterPro" id="IPR000192">
    <property type="entry name" value="Aminotrans_V_dom"/>
</dbReference>
<comment type="similarity">
    <text evidence="2">Belongs to the class-V pyridoxal-phosphate-dependent aminotransferase family. Csd subfamily.</text>
</comment>
<dbReference type="EMBL" id="CP000780">
    <property type="protein sequence ID" value="ABS56498.1"/>
    <property type="molecule type" value="Genomic_DNA"/>
</dbReference>
<protein>
    <recommendedName>
        <fullName evidence="3">cysteine desulfurase</fullName>
        <ecNumber evidence="3">2.8.1.7</ecNumber>
    </recommendedName>
</protein>
<dbReference type="KEGG" id="mbn:Mboo_1984"/>
<name>A7I9T7_METB6</name>
<dbReference type="InterPro" id="IPR020578">
    <property type="entry name" value="Aminotrans_V_PyrdxlP_BS"/>
</dbReference>
<dbReference type="eggNOG" id="arCOG00065">
    <property type="taxonomic scope" value="Archaea"/>
</dbReference>
<evidence type="ECO:0000256" key="2">
    <source>
        <dbReference type="ARBA" id="ARBA00010447"/>
    </source>
</evidence>
<keyword evidence="10" id="KW-1185">Reference proteome</keyword>
<dbReference type="EC" id="2.8.1.7" evidence="3"/>
<dbReference type="InterPro" id="IPR010970">
    <property type="entry name" value="Cys_dSase_SufS"/>
</dbReference>
<accession>A7I9T7</accession>
<evidence type="ECO:0000256" key="4">
    <source>
        <dbReference type="ARBA" id="ARBA00022679"/>
    </source>
</evidence>
<dbReference type="RefSeq" id="WP_012107553.1">
    <property type="nucleotide sequence ID" value="NC_009712.1"/>
</dbReference>
<dbReference type="Gene3D" id="3.40.640.10">
    <property type="entry name" value="Type I PLP-dependent aspartate aminotransferase-like (Major domain)"/>
    <property type="match status" value="1"/>
</dbReference>
<dbReference type="SUPFAM" id="SSF53383">
    <property type="entry name" value="PLP-dependent transferases"/>
    <property type="match status" value="1"/>
</dbReference>
<comment type="catalytic activity">
    <reaction evidence="6">
        <text>(sulfur carrier)-H + L-cysteine = (sulfur carrier)-SH + L-alanine</text>
        <dbReference type="Rhea" id="RHEA:43892"/>
        <dbReference type="Rhea" id="RHEA-COMP:14737"/>
        <dbReference type="Rhea" id="RHEA-COMP:14739"/>
        <dbReference type="ChEBI" id="CHEBI:29917"/>
        <dbReference type="ChEBI" id="CHEBI:35235"/>
        <dbReference type="ChEBI" id="CHEBI:57972"/>
        <dbReference type="ChEBI" id="CHEBI:64428"/>
        <dbReference type="EC" id="2.8.1.7"/>
    </reaction>
</comment>
<dbReference type="STRING" id="456442.Mboo_1984"/>
<dbReference type="InterPro" id="IPR015424">
    <property type="entry name" value="PyrdxlP-dep_Trfase"/>
</dbReference>
<evidence type="ECO:0000313" key="9">
    <source>
        <dbReference type="EMBL" id="ABS56498.1"/>
    </source>
</evidence>
<evidence type="ECO:0000313" key="10">
    <source>
        <dbReference type="Proteomes" id="UP000002408"/>
    </source>
</evidence>
<proteinExistence type="inferred from homology"/>
<dbReference type="InterPro" id="IPR016454">
    <property type="entry name" value="Cysteine_dSase"/>
</dbReference>
<evidence type="ECO:0000256" key="5">
    <source>
        <dbReference type="ARBA" id="ARBA00022898"/>
    </source>
</evidence>
<evidence type="ECO:0000259" key="8">
    <source>
        <dbReference type="Pfam" id="PF00266"/>
    </source>
</evidence>
<dbReference type="GeneID" id="5410238"/>
<dbReference type="Gene3D" id="3.90.1150.10">
    <property type="entry name" value="Aspartate Aminotransferase, domain 1"/>
    <property type="match status" value="1"/>
</dbReference>